<reference evidence="2 3" key="1">
    <citation type="journal article" date="2017" name="Mol. Ecol.">
        <title>Comparative and population genomic landscape of Phellinus noxius: A hypervariable fungus causing root rot in trees.</title>
        <authorList>
            <person name="Chung C.L."/>
            <person name="Lee T.J."/>
            <person name="Akiba M."/>
            <person name="Lee H.H."/>
            <person name="Kuo T.H."/>
            <person name="Liu D."/>
            <person name="Ke H.M."/>
            <person name="Yokoi T."/>
            <person name="Roa M.B."/>
            <person name="Lu M.J."/>
            <person name="Chang Y.Y."/>
            <person name="Ann P.J."/>
            <person name="Tsai J.N."/>
            <person name="Chen C.Y."/>
            <person name="Tzean S.S."/>
            <person name="Ota Y."/>
            <person name="Hattori T."/>
            <person name="Sahashi N."/>
            <person name="Liou R.F."/>
            <person name="Kikuchi T."/>
            <person name="Tsai I.J."/>
        </authorList>
    </citation>
    <scope>NUCLEOTIDE SEQUENCE [LARGE SCALE GENOMIC DNA]</scope>
    <source>
        <strain evidence="2 3">FFPRI411160</strain>
    </source>
</reference>
<organism evidence="2 3">
    <name type="scientific">Pyrrhoderma noxium</name>
    <dbReference type="NCBI Taxonomy" id="2282107"/>
    <lineage>
        <taxon>Eukaryota</taxon>
        <taxon>Fungi</taxon>
        <taxon>Dikarya</taxon>
        <taxon>Basidiomycota</taxon>
        <taxon>Agaricomycotina</taxon>
        <taxon>Agaricomycetes</taxon>
        <taxon>Hymenochaetales</taxon>
        <taxon>Hymenochaetaceae</taxon>
        <taxon>Pyrrhoderma</taxon>
    </lineage>
</organism>
<dbReference type="EMBL" id="NBII01000001">
    <property type="protein sequence ID" value="PAV24132.1"/>
    <property type="molecule type" value="Genomic_DNA"/>
</dbReference>
<feature type="compositionally biased region" description="Low complexity" evidence="1">
    <location>
        <begin position="153"/>
        <end position="162"/>
    </location>
</feature>
<dbReference type="InParanoid" id="A0A286UX71"/>
<accession>A0A286UX71</accession>
<gene>
    <name evidence="2" type="ORF">PNOK_0120000</name>
</gene>
<dbReference type="AlphaFoldDB" id="A0A286UX71"/>
<feature type="region of interest" description="Disordered" evidence="1">
    <location>
        <begin position="112"/>
        <end position="136"/>
    </location>
</feature>
<feature type="region of interest" description="Disordered" evidence="1">
    <location>
        <begin position="76"/>
        <end position="95"/>
    </location>
</feature>
<name>A0A286UX71_9AGAM</name>
<evidence type="ECO:0000256" key="1">
    <source>
        <dbReference type="SAM" id="MobiDB-lite"/>
    </source>
</evidence>
<comment type="caution">
    <text evidence="2">The sequence shown here is derived from an EMBL/GenBank/DDBJ whole genome shotgun (WGS) entry which is preliminary data.</text>
</comment>
<dbReference type="Proteomes" id="UP000217199">
    <property type="component" value="Unassembled WGS sequence"/>
</dbReference>
<sequence length="213" mass="23413">MRLGDKRRRSRAIYNKCAVMGEDKLFISLWIPELTHQPYFLLFPYDDNHNSKPLLLQFSLAPLLITQAEGIKHVIPSSPSLDHEGSSLSSYKANPVKSSSSITLNGLSGVVSSSGHRQAHNVSGDVSSTSTGAQSGVQSGIPLQRLPLHRSSSLTSLGSHCSMEQTTSAEKRKTPGSGALDARSLWVLLCIYDRCFTFILLSVKDERDMIYYN</sequence>
<feature type="compositionally biased region" description="Polar residues" evidence="1">
    <location>
        <begin position="120"/>
        <end position="136"/>
    </location>
</feature>
<proteinExistence type="predicted"/>
<keyword evidence="3" id="KW-1185">Reference proteome</keyword>
<protein>
    <submittedName>
        <fullName evidence="2">Uncharacterized protein</fullName>
    </submittedName>
</protein>
<evidence type="ECO:0000313" key="3">
    <source>
        <dbReference type="Proteomes" id="UP000217199"/>
    </source>
</evidence>
<feature type="compositionally biased region" description="Polar residues" evidence="1">
    <location>
        <begin position="86"/>
        <end position="95"/>
    </location>
</feature>
<feature type="region of interest" description="Disordered" evidence="1">
    <location>
        <begin position="153"/>
        <end position="177"/>
    </location>
</feature>
<evidence type="ECO:0000313" key="2">
    <source>
        <dbReference type="EMBL" id="PAV24132.1"/>
    </source>
</evidence>